<keyword evidence="4 8" id="KW-0249">Electron transport</keyword>
<protein>
    <recommendedName>
        <fullName evidence="8">Ferredoxin</fullName>
    </recommendedName>
</protein>
<accession>A0A6M6JRZ0</accession>
<evidence type="ECO:0000259" key="9">
    <source>
        <dbReference type="Pfam" id="PF06902"/>
    </source>
</evidence>
<dbReference type="GO" id="GO:0005506">
    <property type="term" value="F:iron ion binding"/>
    <property type="evidence" value="ECO:0007669"/>
    <property type="project" value="UniProtKB-UniRule"/>
</dbReference>
<comment type="function">
    <text evidence="8">Ferredoxins are iron-sulfur proteins that transfer electrons in a wide variety of metabolic reactions.</text>
</comment>
<keyword evidence="3 8" id="KW-0479">Metal-binding</keyword>
<reference evidence="10 11" key="1">
    <citation type="submission" date="2020-05" db="EMBL/GenBank/DDBJ databases">
        <authorList>
            <person name="Mo P."/>
        </authorList>
    </citation>
    <scope>NUCLEOTIDE SEQUENCE [LARGE SCALE GENOMIC DNA]</scope>
    <source>
        <strain evidence="10 11">Gen01</strain>
    </source>
</reference>
<dbReference type="SUPFAM" id="SSF54862">
    <property type="entry name" value="4Fe-4S ferredoxins"/>
    <property type="match status" value="1"/>
</dbReference>
<keyword evidence="11" id="KW-1185">Reference proteome</keyword>
<evidence type="ECO:0000256" key="1">
    <source>
        <dbReference type="ARBA" id="ARBA00001927"/>
    </source>
</evidence>
<organism evidence="10 11">
    <name type="scientific">Pseudonocardia broussonetiae</name>
    <dbReference type="NCBI Taxonomy" id="2736640"/>
    <lineage>
        <taxon>Bacteria</taxon>
        <taxon>Bacillati</taxon>
        <taxon>Actinomycetota</taxon>
        <taxon>Actinomycetes</taxon>
        <taxon>Pseudonocardiales</taxon>
        <taxon>Pseudonocardiaceae</taxon>
        <taxon>Pseudonocardia</taxon>
    </lineage>
</organism>
<dbReference type="EMBL" id="CP053564">
    <property type="protein sequence ID" value="QJY50115.1"/>
    <property type="molecule type" value="Genomic_DNA"/>
</dbReference>
<comment type="cofactor">
    <cofactor evidence="1">
        <name>[3Fe-4S] cluster</name>
        <dbReference type="ChEBI" id="CHEBI:21137"/>
    </cofactor>
</comment>
<dbReference type="InterPro" id="IPR001080">
    <property type="entry name" value="3Fe4S_ferredoxin"/>
</dbReference>
<keyword evidence="7" id="KW-0003">3Fe-4S</keyword>
<dbReference type="InterPro" id="IPR051269">
    <property type="entry name" value="Fe-S_cluster_ET"/>
</dbReference>
<dbReference type="PANTHER" id="PTHR36923">
    <property type="entry name" value="FERREDOXIN"/>
    <property type="match status" value="1"/>
</dbReference>
<feature type="domain" description="Divergent 4Fe-4S mono-cluster" evidence="9">
    <location>
        <begin position="2"/>
        <end position="61"/>
    </location>
</feature>
<evidence type="ECO:0000313" key="10">
    <source>
        <dbReference type="EMBL" id="QJY50115.1"/>
    </source>
</evidence>
<dbReference type="PANTHER" id="PTHR36923:SF3">
    <property type="entry name" value="FERREDOXIN"/>
    <property type="match status" value="1"/>
</dbReference>
<evidence type="ECO:0000256" key="8">
    <source>
        <dbReference type="RuleBase" id="RU368020"/>
    </source>
</evidence>
<keyword evidence="2 8" id="KW-0813">Transport</keyword>
<dbReference type="GO" id="GO:0009055">
    <property type="term" value="F:electron transfer activity"/>
    <property type="evidence" value="ECO:0007669"/>
    <property type="project" value="UniProtKB-UniRule"/>
</dbReference>
<dbReference type="GO" id="GO:0051538">
    <property type="term" value="F:3 iron, 4 sulfur cluster binding"/>
    <property type="evidence" value="ECO:0007669"/>
    <property type="project" value="UniProtKB-KW"/>
</dbReference>
<evidence type="ECO:0000313" key="11">
    <source>
        <dbReference type="Proteomes" id="UP000505377"/>
    </source>
</evidence>
<gene>
    <name evidence="10" type="ORF">HOP40_33735</name>
</gene>
<dbReference type="RefSeq" id="WP_172167247.1">
    <property type="nucleotide sequence ID" value="NZ_CP053564.1"/>
</dbReference>
<dbReference type="Pfam" id="PF06902">
    <property type="entry name" value="Fer4_19"/>
    <property type="match status" value="1"/>
</dbReference>
<proteinExistence type="predicted"/>
<keyword evidence="6 8" id="KW-0411">Iron-sulfur</keyword>
<evidence type="ECO:0000256" key="2">
    <source>
        <dbReference type="ARBA" id="ARBA00022448"/>
    </source>
</evidence>
<sequence length="63" mass="6491">MEIIADRDLCIGAGLCVTSSEAVFDQDDDGIVLLLVGEPEGADADAARQAVSLCPSGALRVEE</sequence>
<name>A0A6M6JRZ0_9PSEU</name>
<evidence type="ECO:0000256" key="6">
    <source>
        <dbReference type="ARBA" id="ARBA00023014"/>
    </source>
</evidence>
<evidence type="ECO:0000256" key="3">
    <source>
        <dbReference type="ARBA" id="ARBA00022723"/>
    </source>
</evidence>
<dbReference type="Proteomes" id="UP000505377">
    <property type="component" value="Chromosome"/>
</dbReference>
<evidence type="ECO:0000256" key="4">
    <source>
        <dbReference type="ARBA" id="ARBA00022982"/>
    </source>
</evidence>
<dbReference type="Gene3D" id="3.30.70.20">
    <property type="match status" value="1"/>
</dbReference>
<keyword evidence="5 8" id="KW-0408">Iron</keyword>
<evidence type="ECO:0000256" key="5">
    <source>
        <dbReference type="ARBA" id="ARBA00023004"/>
    </source>
</evidence>
<dbReference type="KEGG" id="pbro:HOP40_33735"/>
<dbReference type="InterPro" id="IPR010693">
    <property type="entry name" value="Divergent_4Fe-4S_mono-cluster"/>
</dbReference>
<evidence type="ECO:0000256" key="7">
    <source>
        <dbReference type="ARBA" id="ARBA00023291"/>
    </source>
</evidence>
<dbReference type="PRINTS" id="PR00352">
    <property type="entry name" value="3FE4SFRDOXIN"/>
</dbReference>
<dbReference type="AlphaFoldDB" id="A0A6M6JRZ0"/>